<gene>
    <name evidence="1" type="ORF">MPDQ_003168</name>
</gene>
<sequence>LNDYGAVSIKKFERCYHRLHAYVLPRFRSNRGHTRIALSAFQAARVFQAAPGYQLFQNQIREKIPRSTAYSSTPVTVDQINPPIEKVVTKCGGSIEYLGGHSVIALFSSERIAMKMSFKAGGSHLSHERNF</sequence>
<name>A0A507QNC7_MONPU</name>
<dbReference type="Proteomes" id="UP000319663">
    <property type="component" value="Unassembled WGS sequence"/>
</dbReference>
<evidence type="ECO:0000313" key="2">
    <source>
        <dbReference type="Proteomes" id="UP000319663"/>
    </source>
</evidence>
<keyword evidence="2" id="KW-1185">Reference proteome</keyword>
<accession>A0A507QNC7</accession>
<protein>
    <submittedName>
        <fullName evidence="1">Uncharacterized protein</fullName>
    </submittedName>
</protein>
<reference evidence="1 2" key="1">
    <citation type="submission" date="2019-06" db="EMBL/GenBank/DDBJ databases">
        <title>Wine fermentation using esterase from Monascus purpureus.</title>
        <authorList>
            <person name="Geng C."/>
            <person name="Zhang Y."/>
        </authorList>
    </citation>
    <scope>NUCLEOTIDE SEQUENCE [LARGE SCALE GENOMIC DNA]</scope>
    <source>
        <strain evidence="1">HQ1</strain>
    </source>
</reference>
<dbReference type="EMBL" id="VIFY01000202">
    <property type="protein sequence ID" value="TQB68625.1"/>
    <property type="molecule type" value="Genomic_DNA"/>
</dbReference>
<feature type="non-terminal residue" evidence="1">
    <location>
        <position position="1"/>
    </location>
</feature>
<evidence type="ECO:0000313" key="1">
    <source>
        <dbReference type="EMBL" id="TQB68625.1"/>
    </source>
</evidence>
<proteinExistence type="predicted"/>
<dbReference type="AlphaFoldDB" id="A0A507QNC7"/>
<organism evidence="1 2">
    <name type="scientific">Monascus purpureus</name>
    <name type="common">Red mold</name>
    <name type="synonym">Monascus anka</name>
    <dbReference type="NCBI Taxonomy" id="5098"/>
    <lineage>
        <taxon>Eukaryota</taxon>
        <taxon>Fungi</taxon>
        <taxon>Dikarya</taxon>
        <taxon>Ascomycota</taxon>
        <taxon>Pezizomycotina</taxon>
        <taxon>Eurotiomycetes</taxon>
        <taxon>Eurotiomycetidae</taxon>
        <taxon>Eurotiales</taxon>
        <taxon>Aspergillaceae</taxon>
        <taxon>Monascus</taxon>
    </lineage>
</organism>
<comment type="caution">
    <text evidence="1">The sequence shown here is derived from an EMBL/GenBank/DDBJ whole genome shotgun (WGS) entry which is preliminary data.</text>
</comment>